<keyword evidence="2" id="KW-1185">Reference proteome</keyword>
<dbReference type="AlphaFoldDB" id="A0A1W5CZM6"/>
<dbReference type="GO" id="GO:0005506">
    <property type="term" value="F:iron ion binding"/>
    <property type="evidence" value="ECO:0007669"/>
    <property type="project" value="InterPro"/>
</dbReference>
<dbReference type="GO" id="GO:0016705">
    <property type="term" value="F:oxidoreductase activity, acting on paired donors, with incorporation or reduction of molecular oxygen"/>
    <property type="evidence" value="ECO:0007669"/>
    <property type="project" value="InterPro"/>
</dbReference>
<sequence length="191" mass="21580">MKHCTQRPATAWTFSKATAGSDFVSSVMRTVIVNLLVQPHTPEKLYDKLRSVDVSHPCYKYNELHKLAYACVREVWACIHCLCCRLSASYQREPSRSSGVIYLPATLLLEVYAINRHKLTFGQDAEFSRPERWLENDDEHQKKLEQSMLTVSVMELFLSPFYIHSPLTFANALISCLAPAGAPLWAGTSGL</sequence>
<dbReference type="InterPro" id="IPR036396">
    <property type="entry name" value="Cyt_P450_sf"/>
</dbReference>
<dbReference type="SUPFAM" id="SSF48264">
    <property type="entry name" value="Cytochrome P450"/>
    <property type="match status" value="1"/>
</dbReference>
<proteinExistence type="predicted"/>
<evidence type="ECO:0000313" key="1">
    <source>
        <dbReference type="EMBL" id="SLM36333.1"/>
    </source>
</evidence>
<dbReference type="GO" id="GO:0020037">
    <property type="term" value="F:heme binding"/>
    <property type="evidence" value="ECO:0007669"/>
    <property type="project" value="InterPro"/>
</dbReference>
<protein>
    <submittedName>
        <fullName evidence="1">Cytochrome P450</fullName>
    </submittedName>
</protein>
<organism evidence="1 2">
    <name type="scientific">Lasallia pustulata</name>
    <dbReference type="NCBI Taxonomy" id="136370"/>
    <lineage>
        <taxon>Eukaryota</taxon>
        <taxon>Fungi</taxon>
        <taxon>Dikarya</taxon>
        <taxon>Ascomycota</taxon>
        <taxon>Pezizomycotina</taxon>
        <taxon>Lecanoromycetes</taxon>
        <taxon>OSLEUM clade</taxon>
        <taxon>Umbilicariomycetidae</taxon>
        <taxon>Umbilicariales</taxon>
        <taxon>Umbilicariaceae</taxon>
        <taxon>Lasallia</taxon>
    </lineage>
</organism>
<dbReference type="GO" id="GO:0004497">
    <property type="term" value="F:monooxygenase activity"/>
    <property type="evidence" value="ECO:0007669"/>
    <property type="project" value="InterPro"/>
</dbReference>
<name>A0A1W5CZM6_9LECA</name>
<dbReference type="Gene3D" id="1.10.630.10">
    <property type="entry name" value="Cytochrome P450"/>
    <property type="match status" value="1"/>
</dbReference>
<dbReference type="Proteomes" id="UP000192927">
    <property type="component" value="Unassembled WGS sequence"/>
</dbReference>
<dbReference type="EMBL" id="FWEW01001046">
    <property type="protein sequence ID" value="SLM36333.1"/>
    <property type="molecule type" value="Genomic_DNA"/>
</dbReference>
<evidence type="ECO:0000313" key="2">
    <source>
        <dbReference type="Proteomes" id="UP000192927"/>
    </source>
</evidence>
<reference evidence="2" key="1">
    <citation type="submission" date="2017-03" db="EMBL/GenBank/DDBJ databases">
        <authorList>
            <person name="Sharma R."/>
            <person name="Thines M."/>
        </authorList>
    </citation>
    <scope>NUCLEOTIDE SEQUENCE [LARGE SCALE GENOMIC DNA]</scope>
</reference>
<accession>A0A1W5CZM6</accession>